<dbReference type="Proteomes" id="UP000308133">
    <property type="component" value="Unassembled WGS sequence"/>
</dbReference>
<sequence length="304" mass="34553">MSNRPETLAPVGDHTAFCAGIRSVYQILVQAGFVSADEIVWPEQQTTEQHDLLRSGPLPPEMLSLVKQLPFPSPIVHEELLRIHSDRLNNFMGLMIAPSSGAVCYLYKDELTDCRNAFEAGLAESELTETAFKITNYGNQEGSMWLYDLATKKITEQPYNHSPDQPLQGPADQILATWLSNLRTLAWLPWRFETARYIETRPTKHDYCLREGADSLTEPDAELAAAELNHFNARRKIYIDCGWPDYFDPQRFQAAQSSWNQEYRDICEEAEDDDLNDLVTNPLNLNDNPDLIAFVARSAWDLAV</sequence>
<proteinExistence type="predicted"/>
<dbReference type="AlphaFoldDB" id="A0A4V6DWV1"/>
<evidence type="ECO:0000313" key="1">
    <source>
        <dbReference type="EMBL" id="TKX21902.1"/>
    </source>
</evidence>
<name>A0A4V6DWV1_9PEZI</name>
<accession>A0A4V6DWV1</accession>
<organism evidence="1 2">
    <name type="scientific">Elsinoe australis</name>
    <dbReference type="NCBI Taxonomy" id="40998"/>
    <lineage>
        <taxon>Eukaryota</taxon>
        <taxon>Fungi</taxon>
        <taxon>Dikarya</taxon>
        <taxon>Ascomycota</taxon>
        <taxon>Pezizomycotina</taxon>
        <taxon>Dothideomycetes</taxon>
        <taxon>Dothideomycetidae</taxon>
        <taxon>Myriangiales</taxon>
        <taxon>Elsinoaceae</taxon>
        <taxon>Elsinoe</taxon>
    </lineage>
</organism>
<dbReference type="EMBL" id="PTQR01000075">
    <property type="protein sequence ID" value="TKX21902.1"/>
    <property type="molecule type" value="Genomic_DNA"/>
</dbReference>
<reference evidence="1 2" key="1">
    <citation type="submission" date="2018-02" db="EMBL/GenBank/DDBJ databases">
        <title>Draft genome sequences of Elsinoe sp., causing black scab on jojoba.</title>
        <authorList>
            <person name="Stodart B."/>
            <person name="Jeffress S."/>
            <person name="Ash G."/>
            <person name="Arun Chinnappa K."/>
        </authorList>
    </citation>
    <scope>NUCLEOTIDE SEQUENCE [LARGE SCALE GENOMIC DNA]</scope>
    <source>
        <strain evidence="1 2">Hillstone_2</strain>
    </source>
</reference>
<gene>
    <name evidence="1" type="ORF">C1H76_5794</name>
</gene>
<comment type="caution">
    <text evidence="1">The sequence shown here is derived from an EMBL/GenBank/DDBJ whole genome shotgun (WGS) entry which is preliminary data.</text>
</comment>
<evidence type="ECO:0000313" key="2">
    <source>
        <dbReference type="Proteomes" id="UP000308133"/>
    </source>
</evidence>
<protein>
    <submittedName>
        <fullName evidence="1">Uncharacterized protein</fullName>
    </submittedName>
</protein>